<evidence type="ECO:0000256" key="2">
    <source>
        <dbReference type="ARBA" id="ARBA00022475"/>
    </source>
</evidence>
<keyword evidence="4" id="KW-1185">Reference proteome</keyword>
<dbReference type="Gene3D" id="1.10.510.10">
    <property type="entry name" value="Transferase(Phosphotransferase) domain 1"/>
    <property type="match status" value="1"/>
</dbReference>
<evidence type="ECO:0000313" key="4">
    <source>
        <dbReference type="Proteomes" id="UP000087171"/>
    </source>
</evidence>
<keyword evidence="2" id="KW-0472">Membrane</keyword>
<dbReference type="SMART" id="SM00220">
    <property type="entry name" value="S_TKc"/>
    <property type="match status" value="1"/>
</dbReference>
<keyword evidence="2" id="KW-1003">Cell membrane</keyword>
<dbReference type="PROSITE" id="PS50011">
    <property type="entry name" value="PROTEIN_KINASE_DOM"/>
    <property type="match status" value="1"/>
</dbReference>
<evidence type="ECO:0000313" key="5">
    <source>
        <dbReference type="RefSeq" id="XP_004506514.1"/>
    </source>
</evidence>
<accession>A0A1S2YLB2</accession>
<dbReference type="PANTHER" id="PTHR45621">
    <property type="entry name" value="OS01G0588500 PROTEIN-RELATED"/>
    <property type="match status" value="1"/>
</dbReference>
<dbReference type="SUPFAM" id="SSF56112">
    <property type="entry name" value="Protein kinase-like (PK-like)"/>
    <property type="match status" value="1"/>
</dbReference>
<proteinExistence type="predicted"/>
<dbReference type="PaxDb" id="3827-XP_004506514.1"/>
<dbReference type="STRING" id="3827.A0A1S2YLB2"/>
<dbReference type="Pfam" id="PF07714">
    <property type="entry name" value="PK_Tyr_Ser-Thr"/>
    <property type="match status" value="1"/>
</dbReference>
<comment type="subcellular location">
    <subcellularLocation>
        <location evidence="1">Cell membrane</location>
    </subcellularLocation>
</comment>
<sequence length="321" mass="37385">MDPTNLVLLSSQSLKECTNNFNQSNLIGLTQFGRLFRGNFQGQHVLVKLWDDEKLKHITSKYNDEYLILKEEVKFWTNPILKGCPNLANWIGYTWEKDIKGIVYDVNPFDILDNVIKKDSLSLLQRINLIHELAKLLKFIHDQEKQNMVLNISTSHILLDKDYKPKLFDLLLVSEVNMLKEQITMSTSYMDPYFSLRGGKWTRSCEVYSFGIILLELITKTISDIRNREDTSLITYSLVHIWAKKEYMPNCSLVHKHLQQDWFYCAEDGVSITLLALQCIDFFPANRPSMTDVLQKLENLSVLQHLTDARPTKKEKKFISS</sequence>
<dbReference type="GO" id="GO:0005524">
    <property type="term" value="F:ATP binding"/>
    <property type="evidence" value="ECO:0007669"/>
    <property type="project" value="InterPro"/>
</dbReference>
<reference evidence="5" key="2">
    <citation type="submission" date="2025-08" db="UniProtKB">
        <authorList>
            <consortium name="RefSeq"/>
        </authorList>
    </citation>
    <scope>IDENTIFICATION</scope>
    <source>
        <tissue evidence="5">Etiolated seedlings</tissue>
    </source>
</reference>
<gene>
    <name evidence="5" type="primary">LOC101512974</name>
</gene>
<protein>
    <submittedName>
        <fullName evidence="5">Probable serine/threonine-protein kinase PBL15</fullName>
    </submittedName>
</protein>
<dbReference type="InterPro" id="IPR011009">
    <property type="entry name" value="Kinase-like_dom_sf"/>
</dbReference>
<reference evidence="4" key="1">
    <citation type="journal article" date="2013" name="Nat. Biotechnol.">
        <title>Draft genome sequence of chickpea (Cicer arietinum) provides a resource for trait improvement.</title>
        <authorList>
            <person name="Varshney R.K."/>
            <person name="Song C."/>
            <person name="Saxena R.K."/>
            <person name="Azam S."/>
            <person name="Yu S."/>
            <person name="Sharpe A.G."/>
            <person name="Cannon S."/>
            <person name="Baek J."/>
            <person name="Rosen B.D."/>
            <person name="Tar'an B."/>
            <person name="Millan T."/>
            <person name="Zhang X."/>
            <person name="Ramsay L.D."/>
            <person name="Iwata A."/>
            <person name="Wang Y."/>
            <person name="Nelson W."/>
            <person name="Farmer A.D."/>
            <person name="Gaur P.M."/>
            <person name="Soderlund C."/>
            <person name="Penmetsa R.V."/>
            <person name="Xu C."/>
            <person name="Bharti A.K."/>
            <person name="He W."/>
            <person name="Winter P."/>
            <person name="Zhao S."/>
            <person name="Hane J.K."/>
            <person name="Carrasquilla-Garcia N."/>
            <person name="Condie J.A."/>
            <person name="Upadhyaya H.D."/>
            <person name="Luo M.C."/>
            <person name="Thudi M."/>
            <person name="Gowda C.L."/>
            <person name="Singh N.P."/>
            <person name="Lichtenzveig J."/>
            <person name="Gali K.K."/>
            <person name="Rubio J."/>
            <person name="Nadarajan N."/>
            <person name="Dolezel J."/>
            <person name="Bansal K.C."/>
            <person name="Xu X."/>
            <person name="Edwards D."/>
            <person name="Zhang G."/>
            <person name="Kahl G."/>
            <person name="Gil J."/>
            <person name="Singh K.B."/>
            <person name="Datta S.K."/>
            <person name="Jackson S.A."/>
            <person name="Wang J."/>
            <person name="Cook D.R."/>
        </authorList>
    </citation>
    <scope>NUCLEOTIDE SEQUENCE [LARGE SCALE GENOMIC DNA]</scope>
    <source>
        <strain evidence="4">cv. CDC Frontier</strain>
    </source>
</reference>
<dbReference type="InterPro" id="IPR001245">
    <property type="entry name" value="Ser-Thr/Tyr_kinase_cat_dom"/>
</dbReference>
<dbReference type="GeneID" id="101512974"/>
<dbReference type="GO" id="GO:0004672">
    <property type="term" value="F:protein kinase activity"/>
    <property type="evidence" value="ECO:0007669"/>
    <property type="project" value="InterPro"/>
</dbReference>
<dbReference type="InterPro" id="IPR050823">
    <property type="entry name" value="Plant_Ser_Thr_Prot_Kinase"/>
</dbReference>
<keyword evidence="5" id="KW-0808">Transferase</keyword>
<dbReference type="Proteomes" id="UP000087171">
    <property type="component" value="Chromosome Ca6"/>
</dbReference>
<dbReference type="InterPro" id="IPR000719">
    <property type="entry name" value="Prot_kinase_dom"/>
</dbReference>
<evidence type="ECO:0000256" key="1">
    <source>
        <dbReference type="ARBA" id="ARBA00004236"/>
    </source>
</evidence>
<name>A0A1S2YLB2_CICAR</name>
<organism evidence="4 5">
    <name type="scientific">Cicer arietinum</name>
    <name type="common">Chickpea</name>
    <name type="synonym">Garbanzo</name>
    <dbReference type="NCBI Taxonomy" id="3827"/>
    <lineage>
        <taxon>Eukaryota</taxon>
        <taxon>Viridiplantae</taxon>
        <taxon>Streptophyta</taxon>
        <taxon>Embryophyta</taxon>
        <taxon>Tracheophyta</taxon>
        <taxon>Spermatophyta</taxon>
        <taxon>Magnoliopsida</taxon>
        <taxon>eudicotyledons</taxon>
        <taxon>Gunneridae</taxon>
        <taxon>Pentapetalae</taxon>
        <taxon>rosids</taxon>
        <taxon>fabids</taxon>
        <taxon>Fabales</taxon>
        <taxon>Fabaceae</taxon>
        <taxon>Papilionoideae</taxon>
        <taxon>50 kb inversion clade</taxon>
        <taxon>NPAAA clade</taxon>
        <taxon>Hologalegina</taxon>
        <taxon>IRL clade</taxon>
        <taxon>Cicereae</taxon>
        <taxon>Cicer</taxon>
    </lineage>
</organism>
<feature type="domain" description="Protein kinase" evidence="3">
    <location>
        <begin position="21"/>
        <end position="300"/>
    </location>
</feature>
<dbReference type="OrthoDB" id="1711336at2759"/>
<dbReference type="AlphaFoldDB" id="A0A1S2YLB2"/>
<dbReference type="KEGG" id="cam:101512974"/>
<keyword evidence="5" id="KW-0418">Kinase</keyword>
<dbReference type="Gene3D" id="3.30.200.20">
    <property type="entry name" value="Phosphorylase Kinase, domain 1"/>
    <property type="match status" value="1"/>
</dbReference>
<evidence type="ECO:0000259" key="3">
    <source>
        <dbReference type="PROSITE" id="PS50011"/>
    </source>
</evidence>
<dbReference type="RefSeq" id="XP_004506514.1">
    <property type="nucleotide sequence ID" value="XM_004506457.3"/>
</dbReference>
<dbReference type="eggNOG" id="KOG1187">
    <property type="taxonomic scope" value="Eukaryota"/>
</dbReference>